<dbReference type="InterPro" id="IPR012337">
    <property type="entry name" value="RNaseH-like_sf"/>
</dbReference>
<reference evidence="2 3" key="1">
    <citation type="submission" date="2023-11" db="EMBL/GenBank/DDBJ databases">
        <authorList>
            <person name="Hedman E."/>
            <person name="Englund M."/>
            <person name="Stromberg M."/>
            <person name="Nyberg Akerstrom W."/>
            <person name="Nylinder S."/>
            <person name="Jareborg N."/>
            <person name="Kallberg Y."/>
            <person name="Kronander E."/>
        </authorList>
    </citation>
    <scope>NUCLEOTIDE SEQUENCE [LARGE SCALE GENOMIC DNA]</scope>
</reference>
<dbReference type="GO" id="GO:0046983">
    <property type="term" value="F:protein dimerization activity"/>
    <property type="evidence" value="ECO:0007669"/>
    <property type="project" value="InterPro"/>
</dbReference>
<dbReference type="Proteomes" id="UP001314205">
    <property type="component" value="Unassembled WGS sequence"/>
</dbReference>
<sequence length="120" mass="14084">MKKGIWDFHKLLVKKQLSLCTAHAQESEGLNEEFKHYLSQAVVHLNYDPILYWQEQKNSIYHQVHSIAVMYMSIVGSSVPCERLFSIAGNIATDERNRLDPCRLDRLLFLKSLEIKHWEL</sequence>
<name>A0AAV1LE46_9NEOP</name>
<dbReference type="EMBL" id="CAVLGL010000087">
    <property type="protein sequence ID" value="CAK1592156.1"/>
    <property type="molecule type" value="Genomic_DNA"/>
</dbReference>
<organism evidence="2 3">
    <name type="scientific">Parnassius mnemosyne</name>
    <name type="common">clouded apollo</name>
    <dbReference type="NCBI Taxonomy" id="213953"/>
    <lineage>
        <taxon>Eukaryota</taxon>
        <taxon>Metazoa</taxon>
        <taxon>Ecdysozoa</taxon>
        <taxon>Arthropoda</taxon>
        <taxon>Hexapoda</taxon>
        <taxon>Insecta</taxon>
        <taxon>Pterygota</taxon>
        <taxon>Neoptera</taxon>
        <taxon>Endopterygota</taxon>
        <taxon>Lepidoptera</taxon>
        <taxon>Glossata</taxon>
        <taxon>Ditrysia</taxon>
        <taxon>Papilionoidea</taxon>
        <taxon>Papilionidae</taxon>
        <taxon>Parnassiinae</taxon>
        <taxon>Parnassini</taxon>
        <taxon>Parnassius</taxon>
        <taxon>Driopa</taxon>
    </lineage>
</organism>
<evidence type="ECO:0000313" key="3">
    <source>
        <dbReference type="Proteomes" id="UP001314205"/>
    </source>
</evidence>
<gene>
    <name evidence="2" type="ORF">PARMNEM_LOCUS12189</name>
</gene>
<accession>A0AAV1LE46</accession>
<evidence type="ECO:0000313" key="2">
    <source>
        <dbReference type="EMBL" id="CAK1592156.1"/>
    </source>
</evidence>
<feature type="domain" description="HAT C-terminal dimerisation" evidence="1">
    <location>
        <begin position="33"/>
        <end position="112"/>
    </location>
</feature>
<proteinExistence type="predicted"/>
<dbReference type="SUPFAM" id="SSF53098">
    <property type="entry name" value="Ribonuclease H-like"/>
    <property type="match status" value="1"/>
</dbReference>
<evidence type="ECO:0000259" key="1">
    <source>
        <dbReference type="Pfam" id="PF05699"/>
    </source>
</evidence>
<dbReference type="PANTHER" id="PTHR47611">
    <property type="entry name" value="HAT DIMERISATION DOMAIN, C-TERMINAL"/>
    <property type="match status" value="1"/>
</dbReference>
<dbReference type="AlphaFoldDB" id="A0AAV1LE46"/>
<keyword evidence="3" id="KW-1185">Reference proteome</keyword>
<dbReference type="PANTHER" id="PTHR47611:SF3">
    <property type="entry name" value="HAT C-TERMINAL DIMERISATION DOMAIN-CONTAINING PROTEIN"/>
    <property type="match status" value="1"/>
</dbReference>
<protein>
    <recommendedName>
        <fullName evidence="1">HAT C-terminal dimerisation domain-containing protein</fullName>
    </recommendedName>
</protein>
<comment type="caution">
    <text evidence="2">The sequence shown here is derived from an EMBL/GenBank/DDBJ whole genome shotgun (WGS) entry which is preliminary data.</text>
</comment>
<dbReference type="Pfam" id="PF05699">
    <property type="entry name" value="Dimer_Tnp_hAT"/>
    <property type="match status" value="1"/>
</dbReference>
<dbReference type="InterPro" id="IPR008906">
    <property type="entry name" value="HATC_C_dom"/>
</dbReference>